<keyword evidence="3" id="KW-1185">Reference proteome</keyword>
<evidence type="ECO:0000313" key="2">
    <source>
        <dbReference type="EMBL" id="KAK5784806.1"/>
    </source>
</evidence>
<reference evidence="2 3" key="1">
    <citation type="submission" date="2023-03" db="EMBL/GenBank/DDBJ databases">
        <title>WGS of Gossypium arboreum.</title>
        <authorList>
            <person name="Yu D."/>
        </authorList>
    </citation>
    <scope>NUCLEOTIDE SEQUENCE [LARGE SCALE GENOMIC DNA]</scope>
    <source>
        <tissue evidence="2">Leaf</tissue>
    </source>
</reference>
<name>A0ABR0N2V6_GOSAR</name>
<feature type="region of interest" description="Disordered" evidence="1">
    <location>
        <begin position="63"/>
        <end position="94"/>
    </location>
</feature>
<accession>A0ABR0N2V6</accession>
<evidence type="ECO:0000313" key="3">
    <source>
        <dbReference type="Proteomes" id="UP001358586"/>
    </source>
</evidence>
<gene>
    <name evidence="2" type="ORF">PVK06_039344</name>
</gene>
<evidence type="ECO:0000256" key="1">
    <source>
        <dbReference type="SAM" id="MobiDB-lite"/>
    </source>
</evidence>
<proteinExistence type="predicted"/>
<organism evidence="2 3">
    <name type="scientific">Gossypium arboreum</name>
    <name type="common">Tree cotton</name>
    <name type="synonym">Gossypium nanking</name>
    <dbReference type="NCBI Taxonomy" id="29729"/>
    <lineage>
        <taxon>Eukaryota</taxon>
        <taxon>Viridiplantae</taxon>
        <taxon>Streptophyta</taxon>
        <taxon>Embryophyta</taxon>
        <taxon>Tracheophyta</taxon>
        <taxon>Spermatophyta</taxon>
        <taxon>Magnoliopsida</taxon>
        <taxon>eudicotyledons</taxon>
        <taxon>Gunneridae</taxon>
        <taxon>Pentapetalae</taxon>
        <taxon>rosids</taxon>
        <taxon>malvids</taxon>
        <taxon>Malvales</taxon>
        <taxon>Malvaceae</taxon>
        <taxon>Malvoideae</taxon>
        <taxon>Gossypium</taxon>
    </lineage>
</organism>
<dbReference type="EMBL" id="JARKNE010000011">
    <property type="protein sequence ID" value="KAK5784806.1"/>
    <property type="molecule type" value="Genomic_DNA"/>
</dbReference>
<sequence length="94" mass="10627">MVFKSLSKDFVGFWVAYNLGNKNLMLTQLIKELQSYRLILNGGQPVQRAEASIVVIYSSKWKGKGAKKGKTKFSGPPHMERKRPKKPTDLSNSK</sequence>
<comment type="caution">
    <text evidence="2">The sequence shown here is derived from an EMBL/GenBank/DDBJ whole genome shotgun (WGS) entry which is preliminary data.</text>
</comment>
<protein>
    <submittedName>
        <fullName evidence="2">Uncharacterized protein</fullName>
    </submittedName>
</protein>
<dbReference type="Proteomes" id="UP001358586">
    <property type="component" value="Chromosome 11"/>
</dbReference>